<keyword evidence="3 6" id="KW-0999">Mitochondrion inner membrane</keyword>
<proteinExistence type="inferred from homology"/>
<gene>
    <name evidence="8" type="ORF">NAES01612_LOCUS17385</name>
</gene>
<dbReference type="EMBL" id="HBKR01026504">
    <property type="protein sequence ID" value="CAE2319370.1"/>
    <property type="molecule type" value="Transcribed_RNA"/>
</dbReference>
<comment type="similarity">
    <text evidence="2 6">Belongs to the prohibitin family.</text>
</comment>
<evidence type="ECO:0000256" key="5">
    <source>
        <dbReference type="ARBA" id="ARBA00023136"/>
    </source>
</evidence>
<protein>
    <recommendedName>
        <fullName evidence="6">Prohibitin</fullName>
    </recommendedName>
</protein>
<dbReference type="PANTHER" id="PTHR23222">
    <property type="entry name" value="PROHIBITIN"/>
    <property type="match status" value="1"/>
</dbReference>
<sequence>MDGLKARVPKTPKAGFLGAIGTVGLIGFGLYKSMYNVEGGHRAVEFNYLTGVKEGVYAEGTHFLIPGLEYQVPFSTRVTPKKIITKTGSKDLQMVRLQIRMLYKPKIESLPKMLSTIGPDYAETVLPSIANEVMAGVVAQFNASQLITQREMVSLQIKEKLTDRAMDFFIILDDVSIVDLTFGDEYRAAVESKQVAQQEAERARYVVEKARQEKWEIIVKAEGESMAAKKFNEQLKNDSSGNFLELRRIEAALEIAKILSRSPNRLFLNSENLMLSMKEIHRVNPSDASSPGDVGYSL</sequence>
<dbReference type="GO" id="GO:0005743">
    <property type="term" value="C:mitochondrial inner membrane"/>
    <property type="evidence" value="ECO:0007669"/>
    <property type="project" value="UniProtKB-SubCell"/>
</dbReference>
<dbReference type="PRINTS" id="PR00679">
    <property type="entry name" value="PROHIBITIN"/>
</dbReference>
<dbReference type="AlphaFoldDB" id="A0A7S4L9E4"/>
<dbReference type="SMART" id="SM00244">
    <property type="entry name" value="PHB"/>
    <property type="match status" value="1"/>
</dbReference>
<evidence type="ECO:0000256" key="2">
    <source>
        <dbReference type="ARBA" id="ARBA00009658"/>
    </source>
</evidence>
<dbReference type="GO" id="GO:0007005">
    <property type="term" value="P:mitochondrion organization"/>
    <property type="evidence" value="ECO:0007669"/>
    <property type="project" value="TreeGrafter"/>
</dbReference>
<feature type="domain" description="Band 7" evidence="7">
    <location>
        <begin position="33"/>
        <end position="194"/>
    </location>
</feature>
<accession>A0A7S4L9E4</accession>
<dbReference type="CDD" id="cd03401">
    <property type="entry name" value="SPFH_prohibitin"/>
    <property type="match status" value="1"/>
</dbReference>
<dbReference type="Gene3D" id="3.30.479.30">
    <property type="entry name" value="Band 7 domain"/>
    <property type="match status" value="1"/>
</dbReference>
<evidence type="ECO:0000256" key="4">
    <source>
        <dbReference type="ARBA" id="ARBA00023128"/>
    </source>
</evidence>
<name>A0A7S4L9E4_9EUKA</name>
<keyword evidence="4" id="KW-0496">Mitochondrion</keyword>
<comment type="subcellular location">
    <subcellularLocation>
        <location evidence="1 6">Mitochondrion inner membrane</location>
    </subcellularLocation>
</comment>
<evidence type="ECO:0000256" key="3">
    <source>
        <dbReference type="ARBA" id="ARBA00022792"/>
    </source>
</evidence>
<dbReference type="SUPFAM" id="SSF117892">
    <property type="entry name" value="Band 7/SPFH domain"/>
    <property type="match status" value="1"/>
</dbReference>
<evidence type="ECO:0000259" key="7">
    <source>
        <dbReference type="SMART" id="SM00244"/>
    </source>
</evidence>
<evidence type="ECO:0000256" key="6">
    <source>
        <dbReference type="RuleBase" id="RU366048"/>
    </source>
</evidence>
<dbReference type="InterPro" id="IPR000163">
    <property type="entry name" value="Prohibitin"/>
</dbReference>
<keyword evidence="5" id="KW-0472">Membrane</keyword>
<evidence type="ECO:0000256" key="1">
    <source>
        <dbReference type="ARBA" id="ARBA00004273"/>
    </source>
</evidence>
<reference evidence="8" key="1">
    <citation type="submission" date="2021-01" db="EMBL/GenBank/DDBJ databases">
        <authorList>
            <person name="Corre E."/>
            <person name="Pelletier E."/>
            <person name="Niang G."/>
            <person name="Scheremetjew M."/>
            <person name="Finn R."/>
            <person name="Kale V."/>
            <person name="Holt S."/>
            <person name="Cochrane G."/>
            <person name="Meng A."/>
            <person name="Brown T."/>
            <person name="Cohen L."/>
        </authorList>
    </citation>
    <scope>NUCLEOTIDE SEQUENCE</scope>
    <source>
        <strain evidence="8">SoJaBio B1-5/56/2</strain>
    </source>
</reference>
<organism evidence="8">
    <name type="scientific">Paramoeba aestuarina</name>
    <dbReference type="NCBI Taxonomy" id="180227"/>
    <lineage>
        <taxon>Eukaryota</taxon>
        <taxon>Amoebozoa</taxon>
        <taxon>Discosea</taxon>
        <taxon>Flabellinia</taxon>
        <taxon>Dactylopodida</taxon>
        <taxon>Paramoebidae</taxon>
        <taxon>Paramoeba</taxon>
    </lineage>
</organism>
<dbReference type="InterPro" id="IPR036013">
    <property type="entry name" value="Band_7/SPFH_dom_sf"/>
</dbReference>
<dbReference type="InterPro" id="IPR001107">
    <property type="entry name" value="Band_7"/>
</dbReference>
<dbReference type="Pfam" id="PF01145">
    <property type="entry name" value="Band_7"/>
    <property type="match status" value="1"/>
</dbReference>
<evidence type="ECO:0000313" key="8">
    <source>
        <dbReference type="EMBL" id="CAE2319370.1"/>
    </source>
</evidence>
<dbReference type="PANTHER" id="PTHR23222:SF1">
    <property type="entry name" value="PROHIBITIN-2"/>
    <property type="match status" value="1"/>
</dbReference>